<dbReference type="HOGENOM" id="CLU_2379251_0_0_2"/>
<proteinExistence type="predicted"/>
<organism evidence="1 2">
    <name type="scientific">Candidatus Nitrososphaera evergladensis SR1</name>
    <dbReference type="NCBI Taxonomy" id="1459636"/>
    <lineage>
        <taxon>Archaea</taxon>
        <taxon>Nitrososphaerota</taxon>
        <taxon>Nitrososphaeria</taxon>
        <taxon>Nitrososphaerales</taxon>
        <taxon>Nitrososphaeraceae</taxon>
        <taxon>Nitrososphaera</taxon>
    </lineage>
</organism>
<gene>
    <name evidence="1" type="ORF">NTE_00261</name>
</gene>
<evidence type="ECO:0000313" key="2">
    <source>
        <dbReference type="Proteomes" id="UP000028194"/>
    </source>
</evidence>
<dbReference type="KEGG" id="nev:NTE_00261"/>
<protein>
    <submittedName>
        <fullName evidence="1">Uncharacterized protein</fullName>
    </submittedName>
</protein>
<name>A0A075MM60_9ARCH</name>
<evidence type="ECO:0000313" key="1">
    <source>
        <dbReference type="EMBL" id="AIF82343.1"/>
    </source>
</evidence>
<dbReference type="EMBL" id="CP007174">
    <property type="protein sequence ID" value="AIF82343.1"/>
    <property type="molecule type" value="Genomic_DNA"/>
</dbReference>
<sequence length="94" mass="11340">MQLTIYEQEETIAKNNTRIQEQKKRIESIEQRYDGGIITTIQKLLEPWFCRSSKKSQKEFKIFLKHTETIWQKFNASFQQFCRARGTAQQFECE</sequence>
<dbReference type="STRING" id="1459636.NTE_00261"/>
<dbReference type="AlphaFoldDB" id="A0A075MM60"/>
<dbReference type="Proteomes" id="UP000028194">
    <property type="component" value="Chromosome"/>
</dbReference>
<reference evidence="1 2" key="1">
    <citation type="journal article" date="2014" name="PLoS ONE">
        <title>Genome Sequence of Candidatus Nitrososphaera evergladensis from Group I.1b Enriched from Everglades Soil Reveals Novel Genomic Features of the Ammonia-Oxidizing Archaea.</title>
        <authorList>
            <person name="Zhalnina K.V."/>
            <person name="Dias R."/>
            <person name="Leonard M.T."/>
            <person name="Dorr de Quadros P."/>
            <person name="Camargo F.A."/>
            <person name="Drew J.C."/>
            <person name="Farmerie W.G."/>
            <person name="Daroub S.H."/>
            <person name="Triplett E.W."/>
        </authorList>
    </citation>
    <scope>NUCLEOTIDE SEQUENCE [LARGE SCALE GENOMIC DNA]</scope>
    <source>
        <strain evidence="1 2">SR1</strain>
    </source>
</reference>
<accession>A0A075MM60</accession>
<keyword evidence="2" id="KW-1185">Reference proteome</keyword>